<organism evidence="8 9">
    <name type="scientific">Sporothrix schenckii 1099-18</name>
    <dbReference type="NCBI Taxonomy" id="1397361"/>
    <lineage>
        <taxon>Eukaryota</taxon>
        <taxon>Fungi</taxon>
        <taxon>Dikarya</taxon>
        <taxon>Ascomycota</taxon>
        <taxon>Pezizomycotina</taxon>
        <taxon>Sordariomycetes</taxon>
        <taxon>Sordariomycetidae</taxon>
        <taxon>Ophiostomatales</taxon>
        <taxon>Ophiostomataceae</taxon>
        <taxon>Sporothrix</taxon>
    </lineage>
</organism>
<feature type="compositionally biased region" description="Low complexity" evidence="7">
    <location>
        <begin position="508"/>
        <end position="528"/>
    </location>
</feature>
<dbReference type="RefSeq" id="XP_016585173.1">
    <property type="nucleotide sequence ID" value="XM_016729942.1"/>
</dbReference>
<dbReference type="InterPro" id="IPR001680">
    <property type="entry name" value="WD40_rpt"/>
</dbReference>
<dbReference type="GeneID" id="27665219"/>
<dbReference type="Gene3D" id="2.130.10.10">
    <property type="entry name" value="YVTN repeat-like/Quinoprotein amine dehydrogenase"/>
    <property type="match status" value="1"/>
</dbReference>
<feature type="repeat" description="WD" evidence="6">
    <location>
        <begin position="167"/>
        <end position="202"/>
    </location>
</feature>
<reference evidence="8 9" key="1">
    <citation type="journal article" date="2014" name="BMC Genomics">
        <title>Comparative genomics of the major fungal agents of human and animal Sporotrichosis: Sporothrix schenckii and Sporothrix brasiliensis.</title>
        <authorList>
            <person name="Teixeira M.M."/>
            <person name="de Almeida L.G."/>
            <person name="Kubitschek-Barreira P."/>
            <person name="Alves F.L."/>
            <person name="Kioshima E.S."/>
            <person name="Abadio A.K."/>
            <person name="Fernandes L."/>
            <person name="Derengowski L.S."/>
            <person name="Ferreira K.S."/>
            <person name="Souza R.C."/>
            <person name="Ruiz J.C."/>
            <person name="de Andrade N.C."/>
            <person name="Paes H.C."/>
            <person name="Nicola A.M."/>
            <person name="Albuquerque P."/>
            <person name="Gerber A.L."/>
            <person name="Martins V.P."/>
            <person name="Peconick L.D."/>
            <person name="Neto A.V."/>
            <person name="Chaucanez C.B."/>
            <person name="Silva P.A."/>
            <person name="Cunha O.L."/>
            <person name="de Oliveira F.F."/>
            <person name="dos Santos T.C."/>
            <person name="Barros A.L."/>
            <person name="Soares M.A."/>
            <person name="de Oliveira L.M."/>
            <person name="Marini M.M."/>
            <person name="Villalobos-Duno H."/>
            <person name="Cunha M.M."/>
            <person name="de Hoog S."/>
            <person name="da Silveira J.F."/>
            <person name="Henrissat B."/>
            <person name="Nino-Vega G.A."/>
            <person name="Cisalpino P.S."/>
            <person name="Mora-Montes H.M."/>
            <person name="Almeida S.R."/>
            <person name="Stajich J.E."/>
            <person name="Lopes-Bezerra L.M."/>
            <person name="Vasconcelos A.T."/>
            <person name="Felipe M.S."/>
        </authorList>
    </citation>
    <scope>NUCLEOTIDE SEQUENCE [LARGE SCALE GENOMIC DNA]</scope>
    <source>
        <strain evidence="8 9">1099-18</strain>
    </source>
</reference>
<evidence type="ECO:0000256" key="4">
    <source>
        <dbReference type="ARBA" id="ARBA00023015"/>
    </source>
</evidence>
<accession>A0A0F2LYG0</accession>
<dbReference type="PANTHER" id="PTHR10253">
    <property type="entry name" value="POLYCOMB PROTEIN"/>
    <property type="match status" value="1"/>
</dbReference>
<dbReference type="InterPro" id="IPR051243">
    <property type="entry name" value="PcG_WD-repeat"/>
</dbReference>
<dbReference type="SMART" id="SM00320">
    <property type="entry name" value="WD40"/>
    <property type="match status" value="4"/>
</dbReference>
<evidence type="ECO:0000256" key="2">
    <source>
        <dbReference type="ARBA" id="ARBA00022574"/>
    </source>
</evidence>
<dbReference type="AlphaFoldDB" id="A0A0F2LYG0"/>
<feature type="region of interest" description="Disordered" evidence="7">
    <location>
        <begin position="488"/>
        <end position="531"/>
    </location>
</feature>
<evidence type="ECO:0000256" key="5">
    <source>
        <dbReference type="ARBA" id="ARBA00023163"/>
    </source>
</evidence>
<dbReference type="KEGG" id="ssck:SPSK_03101"/>
<evidence type="ECO:0000256" key="7">
    <source>
        <dbReference type="SAM" id="MobiDB-lite"/>
    </source>
</evidence>
<keyword evidence="2 6" id="KW-0853">WD repeat</keyword>
<keyword evidence="4" id="KW-0805">Transcription regulation</keyword>
<evidence type="ECO:0000256" key="6">
    <source>
        <dbReference type="PROSITE-ProRule" id="PRU00221"/>
    </source>
</evidence>
<dbReference type="SUPFAM" id="SSF50978">
    <property type="entry name" value="WD40 repeat-like"/>
    <property type="match status" value="1"/>
</dbReference>
<feature type="region of interest" description="Disordered" evidence="7">
    <location>
        <begin position="450"/>
        <end position="472"/>
    </location>
</feature>
<name>A0A0F2LYG0_SPOSC</name>
<evidence type="ECO:0000256" key="3">
    <source>
        <dbReference type="ARBA" id="ARBA00022737"/>
    </source>
</evidence>
<sequence length="618" mass="66987">MAPAVPSEWDMPRLRYSLNFESAKLAVGLHDVITLQDTKSNAEDANSDTEFFDVKFYPYNPPGSNPVFAAVSKRHIFVCRLIQTKDTNPCEIIRVIRDEDVCCPPGTRTSFWCSPQSTANDNQEGALNCSCTWALDPETERALLCVAGRDAKVKVYNIHDGEAVTSFVGHGGEINDLATSPTNPHLIVSASDDTTVRLWSLDPVHKKQPCVCLLGGEGHSWNLLSVAFHDTGRYVISAGHDQVINLWTLPDIPNEHVEVPIIVHFPHFSTSEIHTGLIDCVAFYGDLILSRACLEDVIVLWRIEGFDSTAEPPSPEQAPSNQDTTKLTRSAFHVPLITSPSAVASANANAVASTTPQYTRLLQLHTPGCGPQFFMRFGLFNVAGHHPMLAFCNASAKIFFWDFTCFSAYRQFMTANYRRERLGARPGGAELDEGPVPRPPWMRIVVPRKRPIGNGGNTNSSGTIGTNNPGGRRLRDAANGPGLLGAVARDGDGSDRESSVVSGAQGVPGAASAATPTATSSTSAGATPKGRSAVGYRLSDLYNQETLDDWNSKYNANDPHVLVKAHKAETTKGLSAVGRQAAWSPEGEWCVVVGSNSRVMILQRWANSDPSHPVDEAE</sequence>
<protein>
    <submittedName>
        <fullName evidence="8">Polycomb protein EED</fullName>
    </submittedName>
</protein>
<proteinExistence type="inferred from homology"/>
<evidence type="ECO:0000313" key="9">
    <source>
        <dbReference type="Proteomes" id="UP000033710"/>
    </source>
</evidence>
<reference evidence="8 9" key="2">
    <citation type="journal article" date="2015" name="Eukaryot. Cell">
        <title>Asexual propagation of a virulent clone complex in a human and feline outbreak of sporotrichosis.</title>
        <authorList>
            <person name="Teixeira Mde M."/>
            <person name="Rodrigues A.M."/>
            <person name="Tsui C.K."/>
            <person name="de Almeida L.G."/>
            <person name="Van Diepeningen A.D."/>
            <person name="van den Ende B.G."/>
            <person name="Fernandes G.F."/>
            <person name="Kano R."/>
            <person name="Hamelin R.C."/>
            <person name="Lopes-Bezerra L.M."/>
            <person name="Vasconcelos A.T."/>
            <person name="de Hoog S."/>
            <person name="de Camargo Z.P."/>
            <person name="Felipe M.S."/>
        </authorList>
    </citation>
    <scope>NUCLEOTIDE SEQUENCE [LARGE SCALE GENOMIC DNA]</scope>
    <source>
        <strain evidence="8 9">1099-18</strain>
    </source>
</reference>
<evidence type="ECO:0000256" key="1">
    <source>
        <dbReference type="ARBA" id="ARBA00008075"/>
    </source>
</evidence>
<feature type="repeat" description="WD" evidence="6">
    <location>
        <begin position="216"/>
        <end position="249"/>
    </location>
</feature>
<dbReference type="VEuPathDB" id="FungiDB:SPSK_03101"/>
<dbReference type="PROSITE" id="PS50294">
    <property type="entry name" value="WD_REPEATS_REGION"/>
    <property type="match status" value="2"/>
</dbReference>
<dbReference type="InterPro" id="IPR036322">
    <property type="entry name" value="WD40_repeat_dom_sf"/>
</dbReference>
<keyword evidence="3" id="KW-0677">Repeat</keyword>
<dbReference type="OrthoDB" id="7318948at2759"/>
<gene>
    <name evidence="8" type="ORF">SPSK_03101</name>
</gene>
<feature type="compositionally biased region" description="Basic and acidic residues" evidence="7">
    <location>
        <begin position="489"/>
        <end position="498"/>
    </location>
</feature>
<dbReference type="Pfam" id="PF00400">
    <property type="entry name" value="WD40"/>
    <property type="match status" value="2"/>
</dbReference>
<dbReference type="EMBL" id="AXCR01000010">
    <property type="protein sequence ID" value="KJR82497.1"/>
    <property type="molecule type" value="Genomic_DNA"/>
</dbReference>
<dbReference type="PROSITE" id="PS50082">
    <property type="entry name" value="WD_REPEATS_2"/>
    <property type="match status" value="2"/>
</dbReference>
<comment type="similarity">
    <text evidence="1">Belongs to the WD repeat ESC family.</text>
</comment>
<dbReference type="Proteomes" id="UP000033710">
    <property type="component" value="Unassembled WGS sequence"/>
</dbReference>
<dbReference type="InterPro" id="IPR015943">
    <property type="entry name" value="WD40/YVTN_repeat-like_dom_sf"/>
</dbReference>
<keyword evidence="5" id="KW-0804">Transcription</keyword>
<feature type="compositionally biased region" description="Low complexity" evidence="7">
    <location>
        <begin position="457"/>
        <end position="471"/>
    </location>
</feature>
<comment type="caution">
    <text evidence="8">The sequence shown here is derived from an EMBL/GenBank/DDBJ whole genome shotgun (WGS) entry which is preliminary data.</text>
</comment>
<evidence type="ECO:0000313" key="8">
    <source>
        <dbReference type="EMBL" id="KJR82497.1"/>
    </source>
</evidence>